<keyword evidence="4" id="KW-1185">Reference proteome</keyword>
<reference evidence="3 4" key="1">
    <citation type="submission" date="2018-10" db="EMBL/GenBank/DDBJ databases">
        <title>Isolation from cow dung.</title>
        <authorList>
            <person name="Ling L."/>
        </authorList>
    </citation>
    <scope>NUCLEOTIDE SEQUENCE [LARGE SCALE GENOMIC DNA]</scope>
    <source>
        <strain evidence="3 4">NEAU-LL90</strain>
    </source>
</reference>
<comment type="caution">
    <text evidence="3">The sequence shown here is derived from an EMBL/GenBank/DDBJ whole genome shotgun (WGS) entry which is preliminary data.</text>
</comment>
<evidence type="ECO:0000313" key="4">
    <source>
        <dbReference type="Proteomes" id="UP000279275"/>
    </source>
</evidence>
<keyword evidence="1 3" id="KW-0378">Hydrolase</keyword>
<evidence type="ECO:0000259" key="2">
    <source>
        <dbReference type="Pfam" id="PF12697"/>
    </source>
</evidence>
<dbReference type="Gene3D" id="3.40.50.1820">
    <property type="entry name" value="alpha/beta hydrolase"/>
    <property type="match status" value="1"/>
</dbReference>
<dbReference type="GO" id="GO:0016787">
    <property type="term" value="F:hydrolase activity"/>
    <property type="evidence" value="ECO:0007669"/>
    <property type="project" value="UniProtKB-KW"/>
</dbReference>
<protein>
    <submittedName>
        <fullName evidence="3">Alpha/beta hydrolase</fullName>
    </submittedName>
</protein>
<evidence type="ECO:0000313" key="3">
    <source>
        <dbReference type="EMBL" id="RMI32754.1"/>
    </source>
</evidence>
<dbReference type="Proteomes" id="UP000279275">
    <property type="component" value="Unassembled WGS sequence"/>
</dbReference>
<proteinExistence type="predicted"/>
<dbReference type="Pfam" id="PF12697">
    <property type="entry name" value="Abhydrolase_6"/>
    <property type="match status" value="1"/>
</dbReference>
<dbReference type="EMBL" id="RFFH01000004">
    <property type="protein sequence ID" value="RMI32754.1"/>
    <property type="molecule type" value="Genomic_DNA"/>
</dbReference>
<feature type="domain" description="AB hydrolase-1" evidence="2">
    <location>
        <begin position="140"/>
        <end position="393"/>
    </location>
</feature>
<dbReference type="PANTHER" id="PTHR43798">
    <property type="entry name" value="MONOACYLGLYCEROL LIPASE"/>
    <property type="match status" value="1"/>
</dbReference>
<evidence type="ECO:0000256" key="1">
    <source>
        <dbReference type="ARBA" id="ARBA00022801"/>
    </source>
</evidence>
<dbReference type="InterPro" id="IPR050266">
    <property type="entry name" value="AB_hydrolase_sf"/>
</dbReference>
<accession>A0A3M2L5X4</accession>
<dbReference type="SUPFAM" id="SSF53474">
    <property type="entry name" value="alpha/beta-Hydrolases"/>
    <property type="match status" value="1"/>
</dbReference>
<name>A0A3M2L5X4_9NOCA</name>
<dbReference type="AlphaFoldDB" id="A0A3M2L5X4"/>
<organism evidence="3 4">
    <name type="scientific">Nocardia stercoris</name>
    <dbReference type="NCBI Taxonomy" id="2483361"/>
    <lineage>
        <taxon>Bacteria</taxon>
        <taxon>Bacillati</taxon>
        <taxon>Actinomycetota</taxon>
        <taxon>Actinomycetes</taxon>
        <taxon>Mycobacteriales</taxon>
        <taxon>Nocardiaceae</taxon>
        <taxon>Nocardia</taxon>
    </lineage>
</organism>
<dbReference type="PANTHER" id="PTHR43798:SF31">
    <property type="entry name" value="AB HYDROLASE SUPERFAMILY PROTEIN YCLE"/>
    <property type="match status" value="1"/>
</dbReference>
<sequence>MLASTASVGSIGKAVGYTSGAGFFRLRPRIRDRAARLRADAVVGPSRSFPFPYGEVRIMRLSRTVLAALVSVLPVAAAPTAVAAPGDGILDREISFTVHNVNASGVPCGTDGGTYTVHGHLTGPADALAGSTAPSVSLYIHGLEVGEWFWHFDAVPAYNHVREMAARGHVSVSVDRIGYGAADGAPGDLSCVGGQATVAHQIVQDLRSGNYAADGGAVAFDRVALLGHSLGGAVAQVEAYSFGDVDAVGVLAYSDLALTPEQLAGSLTWGAHCLTGGEPSAAGAPGYSYLTPNVEAFQQDFLAQSPPDVLAAALPLRAINPCGDMTSLVEATLIDPARLGSIHVPVLVLTGSQDRVFDVNRARFQGNLFTGTSDVTTDVVDGATHGLTLEPTAAQVRDDLDGWLDSHGF</sequence>
<dbReference type="GO" id="GO:0016020">
    <property type="term" value="C:membrane"/>
    <property type="evidence" value="ECO:0007669"/>
    <property type="project" value="TreeGrafter"/>
</dbReference>
<dbReference type="InterPro" id="IPR029058">
    <property type="entry name" value="AB_hydrolase_fold"/>
</dbReference>
<gene>
    <name evidence="3" type="ORF">EBN03_12450</name>
</gene>
<dbReference type="InterPro" id="IPR000073">
    <property type="entry name" value="AB_hydrolase_1"/>
</dbReference>